<feature type="compositionally biased region" description="Polar residues" evidence="1">
    <location>
        <begin position="178"/>
        <end position="205"/>
    </location>
</feature>
<dbReference type="EMBL" id="KL659401">
    <property type="protein sequence ID" value="KFA69605.1"/>
    <property type="molecule type" value="Genomic_DNA"/>
</dbReference>
<feature type="region of interest" description="Disordered" evidence="1">
    <location>
        <begin position="158"/>
        <end position="205"/>
    </location>
</feature>
<dbReference type="InParanoid" id="A0A084R070"/>
<name>A0A084R070_STAC4</name>
<dbReference type="OrthoDB" id="10546963at2759"/>
<evidence type="ECO:0000313" key="3">
    <source>
        <dbReference type="Proteomes" id="UP000028524"/>
    </source>
</evidence>
<protein>
    <submittedName>
        <fullName evidence="2">Uncharacterized protein</fullName>
    </submittedName>
</protein>
<dbReference type="AlphaFoldDB" id="A0A084R070"/>
<gene>
    <name evidence="2" type="ORF">S40285_10506</name>
</gene>
<feature type="compositionally biased region" description="Polar residues" evidence="1">
    <location>
        <begin position="158"/>
        <end position="170"/>
    </location>
</feature>
<dbReference type="Proteomes" id="UP000028524">
    <property type="component" value="Unassembled WGS sequence"/>
</dbReference>
<organism evidence="2 3">
    <name type="scientific">Stachybotrys chlorohalonatus (strain IBT 40285)</name>
    <dbReference type="NCBI Taxonomy" id="1283841"/>
    <lineage>
        <taxon>Eukaryota</taxon>
        <taxon>Fungi</taxon>
        <taxon>Dikarya</taxon>
        <taxon>Ascomycota</taxon>
        <taxon>Pezizomycotina</taxon>
        <taxon>Sordariomycetes</taxon>
        <taxon>Hypocreomycetidae</taxon>
        <taxon>Hypocreales</taxon>
        <taxon>Stachybotryaceae</taxon>
        <taxon>Stachybotrys</taxon>
    </lineage>
</organism>
<accession>A0A084R070</accession>
<sequence length="205" mass="21537">MDGGADGGGMGFWLFVVTHEQGETGCPQGPFAIGAFCYHWHGVPGPPDIAPAPPRLADRDQGAWAAGELRQDPLRAHSMALPDKPSEDPGQFMELDDDDEKAARRTSLSVGRLLARANAIPARIASRLFPESPAGGGGKSKGQQISEPVLVYSSNILGANPATRPTSASTAGFRDGRNSSYSERSVNPRTSGMSTNASVSPANFF</sequence>
<keyword evidence="3" id="KW-1185">Reference proteome</keyword>
<proteinExistence type="predicted"/>
<dbReference type="HOGENOM" id="CLU_1338298_0_0_1"/>
<evidence type="ECO:0000256" key="1">
    <source>
        <dbReference type="SAM" id="MobiDB-lite"/>
    </source>
</evidence>
<reference evidence="2 3" key="1">
    <citation type="journal article" date="2014" name="BMC Genomics">
        <title>Comparative genome sequencing reveals chemotype-specific gene clusters in the toxigenic black mold Stachybotrys.</title>
        <authorList>
            <person name="Semeiks J."/>
            <person name="Borek D."/>
            <person name="Otwinowski Z."/>
            <person name="Grishin N.V."/>
        </authorList>
    </citation>
    <scope>NUCLEOTIDE SEQUENCE [LARGE SCALE GENOMIC DNA]</scope>
    <source>
        <strain evidence="2 3">IBT 40285</strain>
    </source>
</reference>
<evidence type="ECO:0000313" key="2">
    <source>
        <dbReference type="EMBL" id="KFA69605.1"/>
    </source>
</evidence>